<dbReference type="Pfam" id="PF07690">
    <property type="entry name" value="MFS_1"/>
    <property type="match status" value="1"/>
</dbReference>
<feature type="transmembrane region" description="Helical" evidence="4">
    <location>
        <begin position="47"/>
        <end position="70"/>
    </location>
</feature>
<keyword evidence="2 4" id="KW-1133">Transmembrane helix</keyword>
<dbReference type="InterPro" id="IPR036259">
    <property type="entry name" value="MFS_trans_sf"/>
</dbReference>
<proteinExistence type="predicted"/>
<keyword evidence="3 4" id="KW-0472">Membrane</keyword>
<dbReference type="InterPro" id="IPR011701">
    <property type="entry name" value="MFS"/>
</dbReference>
<evidence type="ECO:0000256" key="1">
    <source>
        <dbReference type="ARBA" id="ARBA00022692"/>
    </source>
</evidence>
<evidence type="ECO:0000313" key="6">
    <source>
        <dbReference type="EMBL" id="MBB5020996.1"/>
    </source>
</evidence>
<feature type="transmembrane region" description="Helical" evidence="4">
    <location>
        <begin position="152"/>
        <end position="173"/>
    </location>
</feature>
<keyword evidence="7" id="KW-1185">Reference proteome</keyword>
<dbReference type="InterPro" id="IPR052528">
    <property type="entry name" value="Sugar_transport-like"/>
</dbReference>
<feature type="transmembrane region" description="Helical" evidence="4">
    <location>
        <begin position="179"/>
        <end position="200"/>
    </location>
</feature>
<protein>
    <submittedName>
        <fullName evidence="6">MFS family permease</fullName>
    </submittedName>
</protein>
<reference evidence="6 7" key="1">
    <citation type="submission" date="2020-08" db="EMBL/GenBank/DDBJ databases">
        <title>Genomic Encyclopedia of Type Strains, Phase IV (KMG-IV): sequencing the most valuable type-strain genomes for metagenomic binning, comparative biology and taxonomic classification.</title>
        <authorList>
            <person name="Goeker M."/>
        </authorList>
    </citation>
    <scope>NUCLEOTIDE SEQUENCE [LARGE SCALE GENOMIC DNA]</scope>
    <source>
        <strain evidence="6 7">DSM 22071</strain>
    </source>
</reference>
<keyword evidence="1 4" id="KW-0812">Transmembrane</keyword>
<dbReference type="PANTHER" id="PTHR23526:SF1">
    <property type="entry name" value="MAJOR FACILITATOR SUPERFAMILY MFS_1"/>
    <property type="match status" value="1"/>
</dbReference>
<dbReference type="PANTHER" id="PTHR23526">
    <property type="entry name" value="INTEGRAL MEMBRANE TRANSPORT PROTEIN-RELATED"/>
    <property type="match status" value="1"/>
</dbReference>
<feature type="transmembrane region" description="Helical" evidence="4">
    <location>
        <begin position="297"/>
        <end position="319"/>
    </location>
</feature>
<evidence type="ECO:0000256" key="4">
    <source>
        <dbReference type="SAM" id="Phobius"/>
    </source>
</evidence>
<evidence type="ECO:0000256" key="3">
    <source>
        <dbReference type="ARBA" id="ARBA00023136"/>
    </source>
</evidence>
<comment type="caution">
    <text evidence="6">The sequence shown here is derived from an EMBL/GenBank/DDBJ whole genome shotgun (WGS) entry which is preliminary data.</text>
</comment>
<sequence>MSHYIDRFSTHVKNVLHGFFIALGTTIAEPSTILPLIVNYFTANSIIVGLFASLLRGGAVVVQMFAAFYSQSLTRVMPYQRIVYFVRVLSWFGIGAALYFIGDSSAIISLWSLGIGLFIFSFAAGFGSIYYREILGKVFSHRYLGHSTARRQFFAAIGAILSGVVAGWVLSTYSPPQSYGLLFMVSALLLAVGYGIFITVPEPLKTEISERESSFVLFLQNSWLLLRQDWALRWQIIVVLISHSYLFASPFVILRADEVLNLTGWLVGGYVSLQMTGAMLGNILWGQLASRGRNREVMMLSFALMMVAMIFAMTSSIAWQYGVFFLLSGAAMDGFRLVANNLIIIIAPPAKRPVYIALQFNITALGLFFAVPGGIILGYFGYNVLYIFTIIVLFIGLICAQKLSNNRVV</sequence>
<dbReference type="PROSITE" id="PS50850">
    <property type="entry name" value="MFS"/>
    <property type="match status" value="1"/>
</dbReference>
<dbReference type="RefSeq" id="WP_343067150.1">
    <property type="nucleotide sequence ID" value="NZ_JACHID010000001.1"/>
</dbReference>
<dbReference type="AlphaFoldDB" id="A0A7W7Y2Q4"/>
<feature type="domain" description="Major facilitator superfamily (MFS) profile" evidence="5">
    <location>
        <begin position="181"/>
        <end position="409"/>
    </location>
</feature>
<feature type="transmembrane region" description="Helical" evidence="4">
    <location>
        <begin position="383"/>
        <end position="400"/>
    </location>
</feature>
<dbReference type="CDD" id="cd06174">
    <property type="entry name" value="MFS"/>
    <property type="match status" value="1"/>
</dbReference>
<name>A0A7W7Y2Q4_9BACT</name>
<accession>A0A7W7Y2Q4</accession>
<feature type="transmembrane region" description="Helical" evidence="4">
    <location>
        <begin position="325"/>
        <end position="347"/>
    </location>
</feature>
<feature type="transmembrane region" description="Helical" evidence="4">
    <location>
        <begin position="20"/>
        <end position="41"/>
    </location>
</feature>
<evidence type="ECO:0000313" key="7">
    <source>
        <dbReference type="Proteomes" id="UP000528322"/>
    </source>
</evidence>
<dbReference type="Proteomes" id="UP000528322">
    <property type="component" value="Unassembled WGS sequence"/>
</dbReference>
<evidence type="ECO:0000259" key="5">
    <source>
        <dbReference type="PROSITE" id="PS50850"/>
    </source>
</evidence>
<gene>
    <name evidence="6" type="ORF">HNR37_000299</name>
</gene>
<feature type="transmembrane region" description="Helical" evidence="4">
    <location>
        <begin position="234"/>
        <end position="253"/>
    </location>
</feature>
<dbReference type="InterPro" id="IPR020846">
    <property type="entry name" value="MFS_dom"/>
</dbReference>
<feature type="transmembrane region" description="Helical" evidence="4">
    <location>
        <begin position="354"/>
        <end position="377"/>
    </location>
</feature>
<dbReference type="Gene3D" id="1.20.1250.20">
    <property type="entry name" value="MFS general substrate transporter like domains"/>
    <property type="match status" value="2"/>
</dbReference>
<feature type="transmembrane region" description="Helical" evidence="4">
    <location>
        <begin position="108"/>
        <end position="131"/>
    </location>
</feature>
<dbReference type="EMBL" id="JACHID010000001">
    <property type="protein sequence ID" value="MBB5020996.1"/>
    <property type="molecule type" value="Genomic_DNA"/>
</dbReference>
<dbReference type="GO" id="GO:0022857">
    <property type="term" value="F:transmembrane transporter activity"/>
    <property type="evidence" value="ECO:0007669"/>
    <property type="project" value="InterPro"/>
</dbReference>
<feature type="transmembrane region" description="Helical" evidence="4">
    <location>
        <begin position="82"/>
        <end position="102"/>
    </location>
</feature>
<organism evidence="6 7">
    <name type="scientific">Desulfurispira natronophila</name>
    <dbReference type="NCBI Taxonomy" id="682562"/>
    <lineage>
        <taxon>Bacteria</taxon>
        <taxon>Pseudomonadati</taxon>
        <taxon>Chrysiogenota</taxon>
        <taxon>Chrysiogenia</taxon>
        <taxon>Chrysiogenales</taxon>
        <taxon>Chrysiogenaceae</taxon>
        <taxon>Desulfurispira</taxon>
    </lineage>
</organism>
<dbReference type="SUPFAM" id="SSF103473">
    <property type="entry name" value="MFS general substrate transporter"/>
    <property type="match status" value="1"/>
</dbReference>
<evidence type="ECO:0000256" key="2">
    <source>
        <dbReference type="ARBA" id="ARBA00022989"/>
    </source>
</evidence>
<feature type="transmembrane region" description="Helical" evidence="4">
    <location>
        <begin position="265"/>
        <end position="285"/>
    </location>
</feature>